<dbReference type="OrthoDB" id="673451at2"/>
<evidence type="ECO:0008006" key="3">
    <source>
        <dbReference type="Google" id="ProtNLM"/>
    </source>
</evidence>
<dbReference type="PROSITE" id="PS51257">
    <property type="entry name" value="PROKAR_LIPOPROTEIN"/>
    <property type="match status" value="1"/>
</dbReference>
<dbReference type="AlphaFoldDB" id="A0A561Q4Y2"/>
<evidence type="ECO:0000313" key="2">
    <source>
        <dbReference type="Proteomes" id="UP000320811"/>
    </source>
</evidence>
<accession>A0A561Q4Y2</accession>
<sequence>MQRSLLLIPIFLFACQQTTTKEEATTGGQRATTAKTTPKPVAFKLISGNTSSDTAVFEQAGITAGIINTGNGMQTIHITQQGKRLINYMRAVDSATTGLPTPTLVITGTDTLVSFNSQQANSFSFKIKNNRGIYMKSTHQADSIKKAPSF</sequence>
<reference evidence="1 2" key="1">
    <citation type="submission" date="2019-06" db="EMBL/GenBank/DDBJ databases">
        <title>Sorghum-associated microbial communities from plants grown in Nebraska, USA.</title>
        <authorList>
            <person name="Schachtman D."/>
        </authorList>
    </citation>
    <scope>NUCLEOTIDE SEQUENCE [LARGE SCALE GENOMIC DNA]</scope>
    <source>
        <strain evidence="1 2">1209</strain>
    </source>
</reference>
<dbReference type="EMBL" id="VIWO01000001">
    <property type="protein sequence ID" value="TWF45423.1"/>
    <property type="molecule type" value="Genomic_DNA"/>
</dbReference>
<keyword evidence="2" id="KW-1185">Reference proteome</keyword>
<protein>
    <recommendedName>
        <fullName evidence="3">Lipoprotein</fullName>
    </recommendedName>
</protein>
<name>A0A561Q4Y2_9BACT</name>
<proteinExistence type="predicted"/>
<comment type="caution">
    <text evidence="1">The sequence shown here is derived from an EMBL/GenBank/DDBJ whole genome shotgun (WGS) entry which is preliminary data.</text>
</comment>
<evidence type="ECO:0000313" key="1">
    <source>
        <dbReference type="EMBL" id="TWF45423.1"/>
    </source>
</evidence>
<dbReference type="Proteomes" id="UP000320811">
    <property type="component" value="Unassembled WGS sequence"/>
</dbReference>
<organism evidence="1 2">
    <name type="scientific">Chitinophaga polysaccharea</name>
    <dbReference type="NCBI Taxonomy" id="1293035"/>
    <lineage>
        <taxon>Bacteria</taxon>
        <taxon>Pseudomonadati</taxon>
        <taxon>Bacteroidota</taxon>
        <taxon>Chitinophagia</taxon>
        <taxon>Chitinophagales</taxon>
        <taxon>Chitinophagaceae</taxon>
        <taxon>Chitinophaga</taxon>
    </lineage>
</organism>
<gene>
    <name evidence="1" type="ORF">FHW36_1011354</name>
</gene>
<dbReference type="RefSeq" id="WP_145664314.1">
    <property type="nucleotide sequence ID" value="NZ_VIWO01000001.1"/>
</dbReference>